<dbReference type="GO" id="GO:0009755">
    <property type="term" value="P:hormone-mediated signaling pathway"/>
    <property type="evidence" value="ECO:0007669"/>
    <property type="project" value="TreeGrafter"/>
</dbReference>
<name>A0AAN9EUN3_CROPI</name>
<comment type="similarity">
    <text evidence="1">Belongs to the LOB domain-containing protein family.</text>
</comment>
<dbReference type="GO" id="GO:0045893">
    <property type="term" value="P:positive regulation of DNA-templated transcription"/>
    <property type="evidence" value="ECO:0007669"/>
    <property type="project" value="TreeGrafter"/>
</dbReference>
<dbReference type="Proteomes" id="UP001372338">
    <property type="component" value="Unassembled WGS sequence"/>
</dbReference>
<dbReference type="EMBL" id="JAYWIO010000005">
    <property type="protein sequence ID" value="KAK7260253.1"/>
    <property type="molecule type" value="Genomic_DNA"/>
</dbReference>
<feature type="domain" description="LOB" evidence="3">
    <location>
        <begin position="25"/>
        <end position="127"/>
    </location>
</feature>
<protein>
    <recommendedName>
        <fullName evidence="3">LOB domain-containing protein</fullName>
    </recommendedName>
</protein>
<gene>
    <name evidence="4" type="ORF">RIF29_26151</name>
</gene>
<evidence type="ECO:0000313" key="4">
    <source>
        <dbReference type="EMBL" id="KAK7260253.1"/>
    </source>
</evidence>
<dbReference type="PROSITE" id="PS50891">
    <property type="entry name" value="LOB"/>
    <property type="match status" value="1"/>
</dbReference>
<dbReference type="PANTHER" id="PTHR31529:SF4">
    <property type="entry name" value="LOB DOMAIN-CONTAINING PROTEIN 30"/>
    <property type="match status" value="1"/>
</dbReference>
<dbReference type="GO" id="GO:0005634">
    <property type="term" value="C:nucleus"/>
    <property type="evidence" value="ECO:0007669"/>
    <property type="project" value="TreeGrafter"/>
</dbReference>
<dbReference type="InterPro" id="IPR004883">
    <property type="entry name" value="LOB"/>
</dbReference>
<dbReference type="Pfam" id="PF03195">
    <property type="entry name" value="LOB"/>
    <property type="match status" value="1"/>
</dbReference>
<feature type="region of interest" description="Disordered" evidence="2">
    <location>
        <begin position="1"/>
        <end position="24"/>
    </location>
</feature>
<dbReference type="AlphaFoldDB" id="A0AAN9EUN3"/>
<evidence type="ECO:0000256" key="2">
    <source>
        <dbReference type="SAM" id="MobiDB-lite"/>
    </source>
</evidence>
<sequence>MSINSSESVGAGGSNSGGRSSTGGGPCGACKFLRRKCSQTCIFAPYFDPQQGANHFAAVHKVFGAKNVSKLLLNIPINRRPDAVISIFYEAQARLRDPIYGCVSHMLTLQQQVVTLQNEISYLQAQLAELPKPPPPPQQAAMAAAIPTTNDLSTLFDPIMDQSTWTMMQQRAMDPRYQYVGGGTSVGGSGDAGSEGGGNGDFHALARELMQRHGPAAAPTCAAPGLADIAIDASSSHPHPK</sequence>
<comment type="caution">
    <text evidence="4">The sequence shown here is derived from an EMBL/GenBank/DDBJ whole genome shotgun (WGS) entry which is preliminary data.</text>
</comment>
<evidence type="ECO:0000256" key="1">
    <source>
        <dbReference type="ARBA" id="ARBA00005474"/>
    </source>
</evidence>
<evidence type="ECO:0000313" key="5">
    <source>
        <dbReference type="Proteomes" id="UP001372338"/>
    </source>
</evidence>
<accession>A0AAN9EUN3</accession>
<reference evidence="4 5" key="1">
    <citation type="submission" date="2024-01" db="EMBL/GenBank/DDBJ databases">
        <title>The genomes of 5 underutilized Papilionoideae crops provide insights into root nodulation and disease resistanc.</title>
        <authorList>
            <person name="Yuan L."/>
        </authorList>
    </citation>
    <scope>NUCLEOTIDE SEQUENCE [LARGE SCALE GENOMIC DNA]</scope>
    <source>
        <strain evidence="4">ZHUSHIDOU_FW_LH</strain>
        <tissue evidence="4">Leaf</tissue>
    </source>
</reference>
<proteinExistence type="inferred from homology"/>
<evidence type="ECO:0000259" key="3">
    <source>
        <dbReference type="PROSITE" id="PS50891"/>
    </source>
</evidence>
<feature type="compositionally biased region" description="Gly residues" evidence="2">
    <location>
        <begin position="10"/>
        <end position="24"/>
    </location>
</feature>
<organism evidence="4 5">
    <name type="scientific">Crotalaria pallida</name>
    <name type="common">Smooth rattlebox</name>
    <name type="synonym">Crotalaria striata</name>
    <dbReference type="NCBI Taxonomy" id="3830"/>
    <lineage>
        <taxon>Eukaryota</taxon>
        <taxon>Viridiplantae</taxon>
        <taxon>Streptophyta</taxon>
        <taxon>Embryophyta</taxon>
        <taxon>Tracheophyta</taxon>
        <taxon>Spermatophyta</taxon>
        <taxon>Magnoliopsida</taxon>
        <taxon>eudicotyledons</taxon>
        <taxon>Gunneridae</taxon>
        <taxon>Pentapetalae</taxon>
        <taxon>rosids</taxon>
        <taxon>fabids</taxon>
        <taxon>Fabales</taxon>
        <taxon>Fabaceae</taxon>
        <taxon>Papilionoideae</taxon>
        <taxon>50 kb inversion clade</taxon>
        <taxon>genistoids sensu lato</taxon>
        <taxon>core genistoids</taxon>
        <taxon>Crotalarieae</taxon>
        <taxon>Crotalaria</taxon>
    </lineage>
</organism>
<keyword evidence="5" id="KW-1185">Reference proteome</keyword>
<dbReference type="PANTHER" id="PTHR31529">
    <property type="entry name" value="LOB DOMAIN CONTAINING PROTEIN"/>
    <property type="match status" value="1"/>
</dbReference>